<dbReference type="AlphaFoldDB" id="A0A6N3GGV2"/>
<sequence length="40" mass="4546">MEAHPCLKITCTLCAQVTAFNEVSHEFSTAMRFEKCKRSP</sequence>
<proteinExistence type="predicted"/>
<organism evidence="1">
    <name type="scientific">Clostridium symbiosum</name>
    <name type="common">Bacteroides symbiosus</name>
    <dbReference type="NCBI Taxonomy" id="1512"/>
    <lineage>
        <taxon>Bacteria</taxon>
        <taxon>Bacillati</taxon>
        <taxon>Bacillota</taxon>
        <taxon>Clostridia</taxon>
        <taxon>Lachnospirales</taxon>
        <taxon>Lachnospiraceae</taxon>
        <taxon>Otoolea</taxon>
    </lineage>
</organism>
<dbReference type="EMBL" id="CACRUA010000035">
    <property type="protein sequence ID" value="VYU63848.1"/>
    <property type="molecule type" value="Genomic_DNA"/>
</dbReference>
<protein>
    <submittedName>
        <fullName evidence="1">Uncharacterized protein</fullName>
    </submittedName>
</protein>
<gene>
    <name evidence="1" type="ORF">CSLFYP84_03077</name>
</gene>
<name>A0A6N3GGV2_CLOSY</name>
<evidence type="ECO:0000313" key="1">
    <source>
        <dbReference type="EMBL" id="VYU63848.1"/>
    </source>
</evidence>
<accession>A0A6N3GGV2</accession>
<reference evidence="1" key="1">
    <citation type="submission" date="2019-11" db="EMBL/GenBank/DDBJ databases">
        <authorList>
            <person name="Feng L."/>
        </authorList>
    </citation>
    <scope>NUCLEOTIDE SEQUENCE</scope>
    <source>
        <strain evidence="1">CsymbiosumLFYP84</strain>
    </source>
</reference>